<dbReference type="InterPro" id="IPR018170">
    <property type="entry name" value="Aldo/ket_reductase_CS"/>
</dbReference>
<proteinExistence type="inferred from homology"/>
<gene>
    <name evidence="8" type="ORF">LY90DRAFT_705018</name>
</gene>
<evidence type="ECO:0000259" key="7">
    <source>
        <dbReference type="Pfam" id="PF00248"/>
    </source>
</evidence>
<comment type="similarity">
    <text evidence="1">Belongs to the aldo/keto reductase family.</text>
</comment>
<dbReference type="PRINTS" id="PR00069">
    <property type="entry name" value="ALDKETRDTASE"/>
</dbReference>
<dbReference type="OrthoDB" id="416253at2759"/>
<dbReference type="PANTHER" id="PTHR43827:SF3">
    <property type="entry name" value="NADP-DEPENDENT OXIDOREDUCTASE DOMAIN-CONTAINING PROTEIN"/>
    <property type="match status" value="1"/>
</dbReference>
<keyword evidence="2" id="KW-0521">NADP</keyword>
<feature type="binding site" evidence="5">
    <location>
        <position position="109"/>
    </location>
    <ligand>
        <name>substrate</name>
    </ligand>
</feature>
<dbReference type="Pfam" id="PF00248">
    <property type="entry name" value="Aldo_ket_red"/>
    <property type="match status" value="1"/>
</dbReference>
<sequence>MTSPKIKLYNGSEIPQLGFGVYQIKGDELTEKCVAEALKVGYRHIDTAHFYENERGVGAAIKKSGIPRDQIWVTSKVWLTEYGSGKTTAAVEKMLKRLDMDYIDLVLLHQPYNDYIGAYKELEAEVEKGHIKNIGISNFEDAKFDEIYNQATIKPVLNQIELHPYNQQKEIREKMESLNCKTEGWAPLGEASKKLLNEEVIKAMAEKYKKSVAQVILRWHIQSGFITIPKSCNPERIKENFEIFDFELTDEEMKSIDDLNGKGRRLKLGNWLMGVGLWLLPAPKD</sequence>
<dbReference type="CDD" id="cd19133">
    <property type="entry name" value="AKR_AKR5F1"/>
    <property type="match status" value="1"/>
</dbReference>
<evidence type="ECO:0000256" key="4">
    <source>
        <dbReference type="PIRSR" id="PIRSR000097-1"/>
    </source>
</evidence>
<keyword evidence="3" id="KW-0560">Oxidoreductase</keyword>
<dbReference type="Gene3D" id="3.20.20.100">
    <property type="entry name" value="NADP-dependent oxidoreductase domain"/>
    <property type="match status" value="1"/>
</dbReference>
<feature type="site" description="Lowers pKa of active site Tyr" evidence="6">
    <location>
        <position position="76"/>
    </location>
</feature>
<comment type="caution">
    <text evidence="8">The sequence shown here is derived from an EMBL/GenBank/DDBJ whole genome shotgun (WGS) entry which is preliminary data.</text>
</comment>
<feature type="domain" description="NADP-dependent oxidoreductase" evidence="7">
    <location>
        <begin position="17"/>
        <end position="260"/>
    </location>
</feature>
<protein>
    <submittedName>
        <fullName evidence="8">2,5-didehydrogluconate reductase</fullName>
    </submittedName>
</protein>
<evidence type="ECO:0000313" key="9">
    <source>
        <dbReference type="Proteomes" id="UP000193920"/>
    </source>
</evidence>
<evidence type="ECO:0000256" key="3">
    <source>
        <dbReference type="ARBA" id="ARBA00023002"/>
    </source>
</evidence>
<evidence type="ECO:0000256" key="2">
    <source>
        <dbReference type="ARBA" id="ARBA00022857"/>
    </source>
</evidence>
<dbReference type="InterPro" id="IPR036812">
    <property type="entry name" value="NAD(P)_OxRdtase_dom_sf"/>
</dbReference>
<accession>A0A1Y2BI00</accession>
<organism evidence="8 9">
    <name type="scientific">Neocallimastix californiae</name>
    <dbReference type="NCBI Taxonomy" id="1754190"/>
    <lineage>
        <taxon>Eukaryota</taxon>
        <taxon>Fungi</taxon>
        <taxon>Fungi incertae sedis</taxon>
        <taxon>Chytridiomycota</taxon>
        <taxon>Chytridiomycota incertae sedis</taxon>
        <taxon>Neocallimastigomycetes</taxon>
        <taxon>Neocallimastigales</taxon>
        <taxon>Neocallimastigaceae</taxon>
        <taxon>Neocallimastix</taxon>
    </lineage>
</organism>
<dbReference type="InterPro" id="IPR023210">
    <property type="entry name" value="NADP_OxRdtase_dom"/>
</dbReference>
<dbReference type="STRING" id="1754190.A0A1Y2BI00"/>
<evidence type="ECO:0000313" key="8">
    <source>
        <dbReference type="EMBL" id="ORY34396.1"/>
    </source>
</evidence>
<evidence type="ECO:0000256" key="1">
    <source>
        <dbReference type="ARBA" id="ARBA00007905"/>
    </source>
</evidence>
<dbReference type="Proteomes" id="UP000193920">
    <property type="component" value="Unassembled WGS sequence"/>
</dbReference>
<dbReference type="PANTHER" id="PTHR43827">
    <property type="entry name" value="2,5-DIKETO-D-GLUCONIC ACID REDUCTASE"/>
    <property type="match status" value="1"/>
</dbReference>
<dbReference type="InterPro" id="IPR020471">
    <property type="entry name" value="AKR"/>
</dbReference>
<dbReference type="GO" id="GO:0016616">
    <property type="term" value="F:oxidoreductase activity, acting on the CH-OH group of donors, NAD or NADP as acceptor"/>
    <property type="evidence" value="ECO:0007669"/>
    <property type="project" value="UniProtKB-ARBA"/>
</dbReference>
<evidence type="ECO:0000256" key="5">
    <source>
        <dbReference type="PIRSR" id="PIRSR000097-2"/>
    </source>
</evidence>
<dbReference type="SUPFAM" id="SSF51430">
    <property type="entry name" value="NAD(P)-linked oxidoreductase"/>
    <property type="match status" value="1"/>
</dbReference>
<dbReference type="FunFam" id="3.20.20.100:FF:000015">
    <property type="entry name" value="Oxidoreductase, aldo/keto reductase family"/>
    <property type="match status" value="1"/>
</dbReference>
<keyword evidence="9" id="KW-1185">Reference proteome</keyword>
<feature type="active site" description="Proton donor" evidence="4">
    <location>
        <position position="51"/>
    </location>
</feature>
<dbReference type="PROSITE" id="PS00063">
    <property type="entry name" value="ALDOKETO_REDUCTASE_3"/>
    <property type="match status" value="1"/>
</dbReference>
<dbReference type="AlphaFoldDB" id="A0A1Y2BI00"/>
<reference evidence="8 9" key="1">
    <citation type="submission" date="2016-08" db="EMBL/GenBank/DDBJ databases">
        <title>A Parts List for Fungal Cellulosomes Revealed by Comparative Genomics.</title>
        <authorList>
            <consortium name="DOE Joint Genome Institute"/>
            <person name="Haitjema C.H."/>
            <person name="Gilmore S.P."/>
            <person name="Henske J.K."/>
            <person name="Solomon K.V."/>
            <person name="De Groot R."/>
            <person name="Kuo A."/>
            <person name="Mondo S.J."/>
            <person name="Salamov A.A."/>
            <person name="Labutti K."/>
            <person name="Zhao Z."/>
            <person name="Chiniquy J."/>
            <person name="Barry K."/>
            <person name="Brewer H.M."/>
            <person name="Purvine S.O."/>
            <person name="Wright A.T."/>
            <person name="Boxma B."/>
            <person name="Van Alen T."/>
            <person name="Hackstein J.H."/>
            <person name="Baker S.E."/>
            <person name="Grigoriev I.V."/>
            <person name="O'Malley M.A."/>
        </authorList>
    </citation>
    <scope>NUCLEOTIDE SEQUENCE [LARGE SCALE GENOMIC DNA]</scope>
    <source>
        <strain evidence="8 9">G1</strain>
    </source>
</reference>
<evidence type="ECO:0000256" key="6">
    <source>
        <dbReference type="PIRSR" id="PIRSR000097-3"/>
    </source>
</evidence>
<name>A0A1Y2BI00_9FUNG</name>
<dbReference type="PIRSF" id="PIRSF000097">
    <property type="entry name" value="AKR"/>
    <property type="match status" value="1"/>
</dbReference>
<dbReference type="PROSITE" id="PS00798">
    <property type="entry name" value="ALDOKETO_REDUCTASE_1"/>
    <property type="match status" value="1"/>
</dbReference>
<dbReference type="PROSITE" id="PS00062">
    <property type="entry name" value="ALDOKETO_REDUCTASE_2"/>
    <property type="match status" value="1"/>
</dbReference>
<dbReference type="EMBL" id="MCOG01000156">
    <property type="protein sequence ID" value="ORY34396.1"/>
    <property type="molecule type" value="Genomic_DNA"/>
</dbReference>